<dbReference type="Gene3D" id="1.10.3290.10">
    <property type="entry name" value="Fido-like domain"/>
    <property type="match status" value="1"/>
</dbReference>
<dbReference type="SUPFAM" id="SSF140931">
    <property type="entry name" value="Fic-like"/>
    <property type="match status" value="1"/>
</dbReference>
<evidence type="ECO:0000313" key="10">
    <source>
        <dbReference type="Proteomes" id="UP000297753"/>
    </source>
</evidence>
<reference evidence="9 10" key="1">
    <citation type="submission" date="2019-01" db="EMBL/GenBank/DDBJ databases">
        <title>Vibrio BEI176 sp. nov, a marine bacterium isolated from China: eastern marignal seas.</title>
        <authorList>
            <person name="Li B."/>
        </authorList>
    </citation>
    <scope>NUCLEOTIDE SEQUENCE [LARGE SCALE GENOMIC DNA]</scope>
    <source>
        <strain evidence="9 10">BEI176</strain>
    </source>
</reference>
<dbReference type="GO" id="GO:0005524">
    <property type="term" value="F:ATP binding"/>
    <property type="evidence" value="ECO:0007669"/>
    <property type="project" value="UniProtKB-KW"/>
</dbReference>
<dbReference type="InterPro" id="IPR036597">
    <property type="entry name" value="Fido-like_dom_sf"/>
</dbReference>
<evidence type="ECO:0000256" key="6">
    <source>
        <dbReference type="ARBA" id="ARBA00047939"/>
    </source>
</evidence>
<evidence type="ECO:0000256" key="3">
    <source>
        <dbReference type="ARBA" id="ARBA00022741"/>
    </source>
</evidence>
<sequence>MHDKYGVFHDKYCYAGTDVLINLLNLRDGEELIEAEIAFTAERYRTYQSHATKIEDFTLSHFKYLHFYLFQDLFEWAGDIREVDISKGNTRFCTVPRIEVEAEKLFQLIPKLKPIQNRDELINQVASLFCEMNLIHPFREGNGRVQRFFFEEMMFVLGYDLNWPVITQQQWVEANIAGVYLDLEPLKSIFRQAISELAD</sequence>
<dbReference type="Pfam" id="PF02661">
    <property type="entry name" value="Fic"/>
    <property type="match status" value="1"/>
</dbReference>
<dbReference type="Proteomes" id="UP000297753">
    <property type="component" value="Unassembled WGS sequence"/>
</dbReference>
<protein>
    <recommendedName>
        <fullName evidence="5">protein adenylyltransferase</fullName>
        <ecNumber evidence="5">2.7.7.108</ecNumber>
    </recommendedName>
</protein>
<evidence type="ECO:0000256" key="4">
    <source>
        <dbReference type="ARBA" id="ARBA00022840"/>
    </source>
</evidence>
<dbReference type="OrthoDB" id="9807853at2"/>
<dbReference type="EC" id="2.7.7.108" evidence="5"/>
<organism evidence="9 10">
    <name type="scientific">Vibrio ouci</name>
    <dbReference type="NCBI Taxonomy" id="2499078"/>
    <lineage>
        <taxon>Bacteria</taxon>
        <taxon>Pseudomonadati</taxon>
        <taxon>Pseudomonadota</taxon>
        <taxon>Gammaproteobacteria</taxon>
        <taxon>Vibrionales</taxon>
        <taxon>Vibrionaceae</taxon>
        <taxon>Vibrio</taxon>
    </lineage>
</organism>
<keyword evidence="3" id="KW-0547">Nucleotide-binding</keyword>
<keyword evidence="10" id="KW-1185">Reference proteome</keyword>
<dbReference type="GO" id="GO:0070733">
    <property type="term" value="F:AMPylase activity"/>
    <property type="evidence" value="ECO:0007669"/>
    <property type="project" value="UniProtKB-EC"/>
</dbReference>
<name>A0A4Y8WIU0_9VIBR</name>
<comment type="caution">
    <text evidence="9">The sequence shown here is derived from an EMBL/GenBank/DDBJ whole genome shotgun (WGS) entry which is preliminary data.</text>
</comment>
<dbReference type="PANTHER" id="PTHR39560">
    <property type="entry name" value="PROTEIN ADENYLYLTRANSFERASE FIC-RELATED"/>
    <property type="match status" value="1"/>
</dbReference>
<accession>A0A4Y8WIU0</accession>
<dbReference type="PANTHER" id="PTHR39560:SF1">
    <property type="entry name" value="PROTEIN ADENYLYLTRANSFERASE FIC-RELATED"/>
    <property type="match status" value="1"/>
</dbReference>
<keyword evidence="4" id="KW-0067">ATP-binding</keyword>
<keyword evidence="1" id="KW-0808">Transferase</keyword>
<keyword evidence="2" id="KW-0548">Nucleotidyltransferase</keyword>
<evidence type="ECO:0000313" key="9">
    <source>
        <dbReference type="EMBL" id="TFH92238.1"/>
    </source>
</evidence>
<gene>
    <name evidence="9" type="ORF">ELS82_07435</name>
</gene>
<proteinExistence type="predicted"/>
<dbReference type="EMBL" id="SATR01000008">
    <property type="protein sequence ID" value="TFH92238.1"/>
    <property type="molecule type" value="Genomic_DNA"/>
</dbReference>
<evidence type="ECO:0000256" key="2">
    <source>
        <dbReference type="ARBA" id="ARBA00022695"/>
    </source>
</evidence>
<evidence type="ECO:0000256" key="7">
    <source>
        <dbReference type="ARBA" id="ARBA00048696"/>
    </source>
</evidence>
<comment type="catalytic activity">
    <reaction evidence="6">
        <text>L-threonyl-[protein] + ATP = 3-O-(5'-adenylyl)-L-threonyl-[protein] + diphosphate</text>
        <dbReference type="Rhea" id="RHEA:54292"/>
        <dbReference type="Rhea" id="RHEA-COMP:11060"/>
        <dbReference type="Rhea" id="RHEA-COMP:13847"/>
        <dbReference type="ChEBI" id="CHEBI:30013"/>
        <dbReference type="ChEBI" id="CHEBI:30616"/>
        <dbReference type="ChEBI" id="CHEBI:33019"/>
        <dbReference type="ChEBI" id="CHEBI:138113"/>
        <dbReference type="EC" id="2.7.7.108"/>
    </reaction>
</comment>
<dbReference type="RefSeq" id="WP_134834932.1">
    <property type="nucleotide sequence ID" value="NZ_SATR01000008.1"/>
</dbReference>
<comment type="catalytic activity">
    <reaction evidence="7">
        <text>L-tyrosyl-[protein] + ATP = O-(5'-adenylyl)-L-tyrosyl-[protein] + diphosphate</text>
        <dbReference type="Rhea" id="RHEA:54288"/>
        <dbReference type="Rhea" id="RHEA-COMP:10136"/>
        <dbReference type="Rhea" id="RHEA-COMP:13846"/>
        <dbReference type="ChEBI" id="CHEBI:30616"/>
        <dbReference type="ChEBI" id="CHEBI:33019"/>
        <dbReference type="ChEBI" id="CHEBI:46858"/>
        <dbReference type="ChEBI" id="CHEBI:83624"/>
        <dbReference type="EC" id="2.7.7.108"/>
    </reaction>
</comment>
<feature type="domain" description="Fido" evidence="8">
    <location>
        <begin position="57"/>
        <end position="192"/>
    </location>
</feature>
<dbReference type="AlphaFoldDB" id="A0A4Y8WIU0"/>
<dbReference type="GO" id="GO:0051302">
    <property type="term" value="P:regulation of cell division"/>
    <property type="evidence" value="ECO:0007669"/>
    <property type="project" value="TreeGrafter"/>
</dbReference>
<dbReference type="InterPro" id="IPR003812">
    <property type="entry name" value="Fido"/>
</dbReference>
<evidence type="ECO:0000256" key="5">
    <source>
        <dbReference type="ARBA" id="ARBA00034531"/>
    </source>
</evidence>
<dbReference type="PROSITE" id="PS51459">
    <property type="entry name" value="FIDO"/>
    <property type="match status" value="1"/>
</dbReference>
<evidence type="ECO:0000256" key="1">
    <source>
        <dbReference type="ARBA" id="ARBA00022679"/>
    </source>
</evidence>
<evidence type="ECO:0000259" key="8">
    <source>
        <dbReference type="PROSITE" id="PS51459"/>
    </source>
</evidence>